<evidence type="ECO:0000313" key="2">
    <source>
        <dbReference type="Proteomes" id="UP001499979"/>
    </source>
</evidence>
<dbReference type="Proteomes" id="UP001499979">
    <property type="component" value="Unassembled WGS sequence"/>
</dbReference>
<protein>
    <submittedName>
        <fullName evidence="1">Uncharacterized protein</fullName>
    </submittedName>
</protein>
<organism evidence="1 2">
    <name type="scientific">Nocardioides aquiterrae</name>
    <dbReference type="NCBI Taxonomy" id="203799"/>
    <lineage>
        <taxon>Bacteria</taxon>
        <taxon>Bacillati</taxon>
        <taxon>Actinomycetota</taxon>
        <taxon>Actinomycetes</taxon>
        <taxon>Propionibacteriales</taxon>
        <taxon>Nocardioidaceae</taxon>
        <taxon>Nocardioides</taxon>
    </lineage>
</organism>
<accession>A0ABN1UC12</accession>
<sequence>MTVAEDRALLKALDHNPRLYVPGSLHRAGTGIDWTEKCRARCPHDGDLCHVARSGYLPPEHRGPS</sequence>
<proteinExistence type="predicted"/>
<evidence type="ECO:0000313" key="1">
    <source>
        <dbReference type="EMBL" id="GAA1138256.1"/>
    </source>
</evidence>
<name>A0ABN1UC12_9ACTN</name>
<comment type="caution">
    <text evidence="1">The sequence shown here is derived from an EMBL/GenBank/DDBJ whole genome shotgun (WGS) entry which is preliminary data.</text>
</comment>
<reference evidence="1 2" key="1">
    <citation type="journal article" date="2019" name="Int. J. Syst. Evol. Microbiol.">
        <title>The Global Catalogue of Microorganisms (GCM) 10K type strain sequencing project: providing services to taxonomists for standard genome sequencing and annotation.</title>
        <authorList>
            <consortium name="The Broad Institute Genomics Platform"/>
            <consortium name="The Broad Institute Genome Sequencing Center for Infectious Disease"/>
            <person name="Wu L."/>
            <person name="Ma J."/>
        </authorList>
    </citation>
    <scope>NUCLEOTIDE SEQUENCE [LARGE SCALE GENOMIC DNA]</scope>
    <source>
        <strain evidence="1 2">JCM 11813</strain>
    </source>
</reference>
<dbReference type="EMBL" id="BAAAJE010000006">
    <property type="protein sequence ID" value="GAA1138256.1"/>
    <property type="molecule type" value="Genomic_DNA"/>
</dbReference>
<keyword evidence="2" id="KW-1185">Reference proteome</keyword>
<gene>
    <name evidence="1" type="ORF">GCM10009606_17590</name>
</gene>